<organism evidence="1">
    <name type="scientific">Anguilla anguilla</name>
    <name type="common">European freshwater eel</name>
    <name type="synonym">Muraena anguilla</name>
    <dbReference type="NCBI Taxonomy" id="7936"/>
    <lineage>
        <taxon>Eukaryota</taxon>
        <taxon>Metazoa</taxon>
        <taxon>Chordata</taxon>
        <taxon>Craniata</taxon>
        <taxon>Vertebrata</taxon>
        <taxon>Euteleostomi</taxon>
        <taxon>Actinopterygii</taxon>
        <taxon>Neopterygii</taxon>
        <taxon>Teleostei</taxon>
        <taxon>Anguilliformes</taxon>
        <taxon>Anguillidae</taxon>
        <taxon>Anguilla</taxon>
    </lineage>
</organism>
<proteinExistence type="predicted"/>
<reference evidence="1" key="2">
    <citation type="journal article" date="2015" name="Fish Shellfish Immunol.">
        <title>Early steps in the European eel (Anguilla anguilla)-Vibrio vulnificus interaction in the gills: Role of the RtxA13 toxin.</title>
        <authorList>
            <person name="Callol A."/>
            <person name="Pajuelo D."/>
            <person name="Ebbesson L."/>
            <person name="Teles M."/>
            <person name="MacKenzie S."/>
            <person name="Amaro C."/>
        </authorList>
    </citation>
    <scope>NUCLEOTIDE SEQUENCE</scope>
</reference>
<evidence type="ECO:0000313" key="1">
    <source>
        <dbReference type="EMBL" id="JAH94907.1"/>
    </source>
</evidence>
<protein>
    <submittedName>
        <fullName evidence="1">Uncharacterized protein</fullName>
    </submittedName>
</protein>
<sequence length="66" mass="7691">MRADLSLDAVLYRQFHEYVPRLHSITSFPQTTLDLQLKHFFSKTLSLDFLSFFSNQNSAIKVGLQK</sequence>
<dbReference type="EMBL" id="GBXM01013670">
    <property type="protein sequence ID" value="JAH94907.1"/>
    <property type="molecule type" value="Transcribed_RNA"/>
</dbReference>
<accession>A0A0E9WWT8</accession>
<reference evidence="1" key="1">
    <citation type="submission" date="2014-11" db="EMBL/GenBank/DDBJ databases">
        <authorList>
            <person name="Amaro Gonzalez C."/>
        </authorList>
    </citation>
    <scope>NUCLEOTIDE SEQUENCE</scope>
</reference>
<name>A0A0E9WWT8_ANGAN</name>
<dbReference type="AlphaFoldDB" id="A0A0E9WWT8"/>